<keyword evidence="2" id="KW-1133">Transmembrane helix</keyword>
<keyword evidence="1" id="KW-0378">Hydrolase</keyword>
<dbReference type="PANTHER" id="PTHR30404:SF0">
    <property type="entry name" value="N-ACETYLMURAMOYL-L-ALANINE AMIDASE AMIC"/>
    <property type="match status" value="1"/>
</dbReference>
<dbReference type="SUPFAM" id="SSF53187">
    <property type="entry name" value="Zn-dependent exopeptidases"/>
    <property type="match status" value="1"/>
</dbReference>
<dbReference type="GO" id="GO:0008745">
    <property type="term" value="F:N-acetylmuramoyl-L-alanine amidase activity"/>
    <property type="evidence" value="ECO:0007669"/>
    <property type="project" value="InterPro"/>
</dbReference>
<dbReference type="GO" id="GO:0030288">
    <property type="term" value="C:outer membrane-bounded periplasmic space"/>
    <property type="evidence" value="ECO:0007669"/>
    <property type="project" value="TreeGrafter"/>
</dbReference>
<evidence type="ECO:0000313" key="5">
    <source>
        <dbReference type="Proteomes" id="UP000179122"/>
    </source>
</evidence>
<evidence type="ECO:0000313" key="4">
    <source>
        <dbReference type="EMBL" id="OGZ26617.1"/>
    </source>
</evidence>
<keyword evidence="2" id="KW-0812">Transmembrane</keyword>
<name>A0A1G2ELH0_9BACT</name>
<sequence>MQKIGTVFIIFVVLLFFSFFSYIGYEYNLPYVGSALRYVAGPFFAERITPEQILASYETDKIKILIVPGHNNDSFGAQFKGIKEAQMNAELGQELFEFFQKDGKFEVYATRVKNGDYSRWFSDYFESNKEEVKKFRENSKEQMRQAIELGLPANNDQVSHNSVSNNASLRLYAVNKWANENNIEVVFHIHFNDYPGRKWNQPGKYSGFSIYVPEYQLPNHRASSEVAKPLKNQLEKYFAKSDLSAESFALIEDQELIAVGSNASRDGVSVLTEYGYIYEPQFTNKETREVVLKELAYQTYLGIKKFFGDTNLLAGNYETTLLPHI</sequence>
<keyword evidence="2" id="KW-0472">Membrane</keyword>
<evidence type="ECO:0000256" key="1">
    <source>
        <dbReference type="ARBA" id="ARBA00022801"/>
    </source>
</evidence>
<proteinExistence type="predicted"/>
<dbReference type="AlphaFoldDB" id="A0A1G2ELH0"/>
<dbReference type="Pfam" id="PF01520">
    <property type="entry name" value="Amidase_3"/>
    <property type="match status" value="1"/>
</dbReference>
<feature type="non-terminal residue" evidence="4">
    <location>
        <position position="325"/>
    </location>
</feature>
<protein>
    <recommendedName>
        <fullName evidence="3">MurNAc-LAA domain-containing protein</fullName>
    </recommendedName>
</protein>
<dbReference type="InterPro" id="IPR002508">
    <property type="entry name" value="MurNAc-LAA_cat"/>
</dbReference>
<accession>A0A1G2ELH0</accession>
<dbReference type="PANTHER" id="PTHR30404">
    <property type="entry name" value="N-ACETYLMURAMOYL-L-ALANINE AMIDASE"/>
    <property type="match status" value="1"/>
</dbReference>
<reference evidence="4 5" key="1">
    <citation type="journal article" date="2016" name="Nat. Commun.">
        <title>Thousands of microbial genomes shed light on interconnected biogeochemical processes in an aquifer system.</title>
        <authorList>
            <person name="Anantharaman K."/>
            <person name="Brown C.T."/>
            <person name="Hug L.A."/>
            <person name="Sharon I."/>
            <person name="Castelle C.J."/>
            <person name="Probst A.J."/>
            <person name="Thomas B.C."/>
            <person name="Singh A."/>
            <person name="Wilkins M.J."/>
            <person name="Karaoz U."/>
            <person name="Brodie E.L."/>
            <person name="Williams K.H."/>
            <person name="Hubbard S.S."/>
            <person name="Banfield J.F."/>
        </authorList>
    </citation>
    <scope>NUCLEOTIDE SEQUENCE [LARGE SCALE GENOMIC DNA]</scope>
</reference>
<dbReference type="InterPro" id="IPR050695">
    <property type="entry name" value="N-acetylmuramoyl_amidase_3"/>
</dbReference>
<evidence type="ECO:0000259" key="3">
    <source>
        <dbReference type="Pfam" id="PF01520"/>
    </source>
</evidence>
<organism evidence="4 5">
    <name type="scientific">Candidatus Nealsonbacteria bacterium RIFCSPLOWO2_12_FULL_39_31</name>
    <dbReference type="NCBI Taxonomy" id="1801676"/>
    <lineage>
        <taxon>Bacteria</taxon>
        <taxon>Candidatus Nealsoniibacteriota</taxon>
    </lineage>
</organism>
<comment type="caution">
    <text evidence="4">The sequence shown here is derived from an EMBL/GenBank/DDBJ whole genome shotgun (WGS) entry which is preliminary data.</text>
</comment>
<dbReference type="EMBL" id="MHML01000020">
    <property type="protein sequence ID" value="OGZ26617.1"/>
    <property type="molecule type" value="Genomic_DNA"/>
</dbReference>
<gene>
    <name evidence="4" type="ORF">A3F95_00685</name>
</gene>
<dbReference type="GO" id="GO:0009253">
    <property type="term" value="P:peptidoglycan catabolic process"/>
    <property type="evidence" value="ECO:0007669"/>
    <property type="project" value="InterPro"/>
</dbReference>
<feature type="transmembrane region" description="Helical" evidence="2">
    <location>
        <begin position="7"/>
        <end position="25"/>
    </location>
</feature>
<dbReference type="Proteomes" id="UP000179122">
    <property type="component" value="Unassembled WGS sequence"/>
</dbReference>
<evidence type="ECO:0000256" key="2">
    <source>
        <dbReference type="SAM" id="Phobius"/>
    </source>
</evidence>
<dbReference type="Gene3D" id="3.40.630.40">
    <property type="entry name" value="Zn-dependent exopeptidases"/>
    <property type="match status" value="1"/>
</dbReference>
<feature type="domain" description="MurNAc-LAA" evidence="3">
    <location>
        <begin position="64"/>
        <end position="304"/>
    </location>
</feature>